<keyword evidence="4" id="KW-1185">Reference proteome</keyword>
<evidence type="ECO:0000256" key="1">
    <source>
        <dbReference type="SAM" id="Phobius"/>
    </source>
</evidence>
<evidence type="ECO:0000313" key="3">
    <source>
        <dbReference type="EMBL" id="RRJ88796.1"/>
    </source>
</evidence>
<dbReference type="AlphaFoldDB" id="A0A3P3W4E8"/>
<dbReference type="EMBL" id="RQVS01000001">
    <property type="protein sequence ID" value="RRJ88796.1"/>
    <property type="molecule type" value="Genomic_DNA"/>
</dbReference>
<protein>
    <submittedName>
        <fullName evidence="3">PH domain-containing protein</fullName>
    </submittedName>
</protein>
<dbReference type="RefSeq" id="WP_124969038.1">
    <property type="nucleotide sequence ID" value="NZ_RQVS01000001.1"/>
</dbReference>
<dbReference type="Proteomes" id="UP000274391">
    <property type="component" value="Unassembled WGS sequence"/>
</dbReference>
<keyword evidence="1" id="KW-0472">Membrane</keyword>
<sequence length="169" mass="19006">MALPRKFLGNDEQVIFHLRTHIKRIIGWLALGVFILAAAVVGTLMLVPLVPETARTAVTISIWVVAVLLIIPVSIVPWLRWVTSTFTITDRRIITRTGILNKKGHDIPLARISNVSYDRSLLDRIWGCGTLILQTSAEVPLHLDDIPRVEQVHVTMTELLFTLDSRQQS</sequence>
<feature type="transmembrane region" description="Helical" evidence="1">
    <location>
        <begin position="60"/>
        <end position="82"/>
    </location>
</feature>
<organism evidence="3 4">
    <name type="scientific">Gulosibacter macacae</name>
    <dbReference type="NCBI Taxonomy" id="2488791"/>
    <lineage>
        <taxon>Bacteria</taxon>
        <taxon>Bacillati</taxon>
        <taxon>Actinomycetota</taxon>
        <taxon>Actinomycetes</taxon>
        <taxon>Micrococcales</taxon>
        <taxon>Microbacteriaceae</taxon>
        <taxon>Gulosibacter</taxon>
    </lineage>
</organism>
<comment type="caution">
    <text evidence="3">The sequence shown here is derived from an EMBL/GenBank/DDBJ whole genome shotgun (WGS) entry which is preliminary data.</text>
</comment>
<feature type="transmembrane region" description="Helical" evidence="1">
    <location>
        <begin position="25"/>
        <end position="48"/>
    </location>
</feature>
<evidence type="ECO:0000259" key="2">
    <source>
        <dbReference type="Pfam" id="PF03703"/>
    </source>
</evidence>
<gene>
    <name evidence="3" type="ORF">EG850_01270</name>
</gene>
<dbReference type="InterPro" id="IPR005182">
    <property type="entry name" value="YdbS-like_PH"/>
</dbReference>
<dbReference type="Pfam" id="PF03703">
    <property type="entry name" value="bPH_2"/>
    <property type="match status" value="1"/>
</dbReference>
<keyword evidence="1" id="KW-0812">Transmembrane</keyword>
<dbReference type="OrthoDB" id="4990503at2"/>
<feature type="domain" description="YdbS-like PH" evidence="2">
    <location>
        <begin position="81"/>
        <end position="152"/>
    </location>
</feature>
<proteinExistence type="predicted"/>
<accession>A0A3P3W4E8</accession>
<name>A0A3P3W4E8_9MICO</name>
<dbReference type="PANTHER" id="PTHR37938">
    <property type="entry name" value="BLL0215 PROTEIN"/>
    <property type="match status" value="1"/>
</dbReference>
<dbReference type="PANTHER" id="PTHR37938:SF1">
    <property type="entry name" value="BLL0215 PROTEIN"/>
    <property type="match status" value="1"/>
</dbReference>
<keyword evidence="1" id="KW-1133">Transmembrane helix</keyword>
<evidence type="ECO:0000313" key="4">
    <source>
        <dbReference type="Proteomes" id="UP000274391"/>
    </source>
</evidence>
<reference evidence="3 4" key="1">
    <citation type="submission" date="2018-11" db="EMBL/GenBank/DDBJ databases">
        <title>YIM 102482-1 draft genome.</title>
        <authorList>
            <person name="Li G."/>
            <person name="Jiang Y."/>
        </authorList>
    </citation>
    <scope>NUCLEOTIDE SEQUENCE [LARGE SCALE GENOMIC DNA]</scope>
    <source>
        <strain evidence="3 4">YIM 102482-1</strain>
    </source>
</reference>